<proteinExistence type="predicted"/>
<organism evidence="1 2">
    <name type="scientific">Nocardioides vastitatis</name>
    <dbReference type="NCBI Taxonomy" id="2568655"/>
    <lineage>
        <taxon>Bacteria</taxon>
        <taxon>Bacillati</taxon>
        <taxon>Actinomycetota</taxon>
        <taxon>Actinomycetes</taxon>
        <taxon>Propionibacteriales</taxon>
        <taxon>Nocardioidaceae</taxon>
        <taxon>Nocardioides</taxon>
    </lineage>
</organism>
<dbReference type="Gene3D" id="3.20.180.10">
    <property type="entry name" value="PNP-oxidase-like"/>
    <property type="match status" value="1"/>
</dbReference>
<dbReference type="EMBL" id="JBHSNS010000010">
    <property type="protein sequence ID" value="MFC5730737.1"/>
    <property type="molecule type" value="Genomic_DNA"/>
</dbReference>
<evidence type="ECO:0000313" key="2">
    <source>
        <dbReference type="Proteomes" id="UP001596072"/>
    </source>
</evidence>
<protein>
    <recommendedName>
        <fullName evidence="3">DUF2470 domain-containing protein</fullName>
    </recommendedName>
</protein>
<dbReference type="Proteomes" id="UP001596072">
    <property type="component" value="Unassembled WGS sequence"/>
</dbReference>
<evidence type="ECO:0000313" key="1">
    <source>
        <dbReference type="EMBL" id="MFC5730737.1"/>
    </source>
</evidence>
<dbReference type="RefSeq" id="WP_136432723.1">
    <property type="nucleotide sequence ID" value="NZ_JBHSNS010000010.1"/>
</dbReference>
<keyword evidence="2" id="KW-1185">Reference proteome</keyword>
<reference evidence="2" key="1">
    <citation type="journal article" date="2019" name="Int. J. Syst. Evol. Microbiol.">
        <title>The Global Catalogue of Microorganisms (GCM) 10K type strain sequencing project: providing services to taxonomists for standard genome sequencing and annotation.</title>
        <authorList>
            <consortium name="The Broad Institute Genomics Platform"/>
            <consortium name="The Broad Institute Genome Sequencing Center for Infectious Disease"/>
            <person name="Wu L."/>
            <person name="Ma J."/>
        </authorList>
    </citation>
    <scope>NUCLEOTIDE SEQUENCE [LARGE SCALE GENOMIC DNA]</scope>
    <source>
        <strain evidence="2">YIM 94188</strain>
    </source>
</reference>
<dbReference type="InterPro" id="IPR037119">
    <property type="entry name" value="Haem_oxidase_HugZ-like_sf"/>
</dbReference>
<evidence type="ECO:0008006" key="3">
    <source>
        <dbReference type="Google" id="ProtNLM"/>
    </source>
</evidence>
<accession>A0ABW0ZJS0</accession>
<sequence>MTPGPGIDTGRVDVSRLAAAARSILACPQEVQLVVDGVDDVVAGLDEPDLDLQDHSGRPVFSCPAGSALGQAATDRRGAVLTVGSGLGSAGSPDREASLTLYGRLEATGLEDCPCCGEVRMRVSLHLGYVLLSRASAPDGASFRVPLADFVSREHDLNRGFLQRSAEHANSCHQDELRRAVSTTTGTRVAEIAGVHLADLRADGVELQWVDASGGHRSELTFARSARSAEELGELLRTELHAGLC</sequence>
<gene>
    <name evidence="1" type="ORF">ACFPQB_17580</name>
</gene>
<name>A0ABW0ZJS0_9ACTN</name>
<comment type="caution">
    <text evidence="1">The sequence shown here is derived from an EMBL/GenBank/DDBJ whole genome shotgun (WGS) entry which is preliminary data.</text>
</comment>